<dbReference type="SUPFAM" id="SSF69500">
    <property type="entry name" value="DTD-like"/>
    <property type="match status" value="1"/>
</dbReference>
<dbReference type="InterPro" id="IPR003732">
    <property type="entry name" value="Daa-tRNA_deacyls_DTD"/>
</dbReference>
<comment type="function">
    <text evidence="2">An aminoacyl-tRNA editing enzyme that deacylates mischarged D-aminoacyl-tRNAs. Also deacylates mischarged glycyl-tRNA(Ala), protecting cells against glycine mischarging by AlaRS. Acts via tRNA-based rather than protein-based catalysis; rejects L-amino acids rather than detecting D-amino acids in the active site. By recycling D-aminoacyl-tRNA to D-amino acids and free tRNA molecules, this enzyme counteracts the toxicity associated with the formation of D-aminoacyl-tRNA entities in vivo and helps enforce protein L-homochirality.</text>
</comment>
<keyword evidence="4" id="KW-1185">Reference proteome</keyword>
<organism evidence="3 4">
    <name type="scientific">Pseudoclavibacter terrae</name>
    <dbReference type="NCBI Taxonomy" id="1530195"/>
    <lineage>
        <taxon>Bacteria</taxon>
        <taxon>Bacillati</taxon>
        <taxon>Actinomycetota</taxon>
        <taxon>Actinomycetes</taxon>
        <taxon>Micrococcales</taxon>
        <taxon>Microbacteriaceae</taxon>
        <taxon>Pseudoclavibacter</taxon>
    </lineage>
</organism>
<dbReference type="Pfam" id="PF02580">
    <property type="entry name" value="Tyr_Deacylase"/>
    <property type="match status" value="1"/>
</dbReference>
<evidence type="ECO:0000256" key="1">
    <source>
        <dbReference type="ARBA" id="ARBA00009673"/>
    </source>
</evidence>
<dbReference type="FunFam" id="3.50.80.10:FF:000001">
    <property type="entry name" value="D-aminoacyl-tRNA deacylase"/>
    <property type="match status" value="1"/>
</dbReference>
<dbReference type="EC" id="3.1.1.-" evidence="2"/>
<comment type="subcellular location">
    <subcellularLocation>
        <location evidence="2">Cytoplasm</location>
    </subcellularLocation>
</comment>
<dbReference type="RefSeq" id="WP_151422781.1">
    <property type="nucleotide sequence ID" value="NZ_WBJX01000001.1"/>
</dbReference>
<dbReference type="GO" id="GO:0005737">
    <property type="term" value="C:cytoplasm"/>
    <property type="evidence" value="ECO:0007669"/>
    <property type="project" value="UniProtKB-SubCell"/>
</dbReference>
<accession>A0A7J5B7G8</accession>
<dbReference type="OrthoDB" id="9801395at2"/>
<dbReference type="NCBIfam" id="TIGR00256">
    <property type="entry name" value="D-aminoacyl-tRNA deacylase"/>
    <property type="match status" value="1"/>
</dbReference>
<protein>
    <recommendedName>
        <fullName evidence="2">D-aminoacyl-tRNA deacylase</fullName>
        <shortName evidence="2">DTD</shortName>
        <ecNumber evidence="2">3.1.1.96</ecNumber>
    </recommendedName>
    <alternativeName>
        <fullName evidence="2">Gly-tRNA(Ala) deacylase</fullName>
        <ecNumber evidence="2">3.1.1.-</ecNumber>
    </alternativeName>
</protein>
<dbReference type="Proteomes" id="UP000490386">
    <property type="component" value="Unassembled WGS sequence"/>
</dbReference>
<feature type="short sequence motif" description="Gly-cisPro motif, important for rejection of L-amino acids" evidence="2">
    <location>
        <begin position="133"/>
        <end position="134"/>
    </location>
</feature>
<dbReference type="GO" id="GO:0019478">
    <property type="term" value="P:D-amino acid catabolic process"/>
    <property type="evidence" value="ECO:0007669"/>
    <property type="project" value="UniProtKB-UniRule"/>
</dbReference>
<comment type="catalytic activity">
    <reaction evidence="2">
        <text>glycyl-tRNA(Ala) + H2O = tRNA(Ala) + glycine + H(+)</text>
        <dbReference type="Rhea" id="RHEA:53744"/>
        <dbReference type="Rhea" id="RHEA-COMP:9657"/>
        <dbReference type="Rhea" id="RHEA-COMP:13640"/>
        <dbReference type="ChEBI" id="CHEBI:15377"/>
        <dbReference type="ChEBI" id="CHEBI:15378"/>
        <dbReference type="ChEBI" id="CHEBI:57305"/>
        <dbReference type="ChEBI" id="CHEBI:78442"/>
        <dbReference type="ChEBI" id="CHEBI:78522"/>
    </reaction>
</comment>
<keyword evidence="2" id="KW-0963">Cytoplasm</keyword>
<comment type="caution">
    <text evidence="3">The sequence shown here is derived from an EMBL/GenBank/DDBJ whole genome shotgun (WGS) entry which is preliminary data.</text>
</comment>
<sequence length="145" mass="15263">MKLVIQRVTEASVTVDERIVGLIAAPGLLVLVGVTHTDTAADAAKLARKVLGLRILNDEKSVLDTGAPVLVVSQFTLYGDARKGRRPSWSLASGRAHSEPLVDAFVDALREGGAHVETGEFGAMMKVASINDGPFTVLLESADLA</sequence>
<dbReference type="EMBL" id="WBJX01000001">
    <property type="protein sequence ID" value="KAB1639591.1"/>
    <property type="molecule type" value="Genomic_DNA"/>
</dbReference>
<keyword evidence="2" id="KW-0820">tRNA-binding</keyword>
<name>A0A7J5B7G8_9MICO</name>
<comment type="similarity">
    <text evidence="1 2">Belongs to the DTD family.</text>
</comment>
<dbReference type="GO" id="GO:0000049">
    <property type="term" value="F:tRNA binding"/>
    <property type="evidence" value="ECO:0007669"/>
    <property type="project" value="UniProtKB-UniRule"/>
</dbReference>
<comment type="catalytic activity">
    <reaction evidence="2">
        <text>a D-aminoacyl-tRNA + H2O = a tRNA + a D-alpha-amino acid + H(+)</text>
        <dbReference type="Rhea" id="RHEA:13953"/>
        <dbReference type="Rhea" id="RHEA-COMP:10123"/>
        <dbReference type="Rhea" id="RHEA-COMP:10124"/>
        <dbReference type="ChEBI" id="CHEBI:15377"/>
        <dbReference type="ChEBI" id="CHEBI:15378"/>
        <dbReference type="ChEBI" id="CHEBI:59871"/>
        <dbReference type="ChEBI" id="CHEBI:78442"/>
        <dbReference type="ChEBI" id="CHEBI:79333"/>
        <dbReference type="EC" id="3.1.1.96"/>
    </reaction>
</comment>
<dbReference type="EC" id="3.1.1.96" evidence="2"/>
<dbReference type="PANTHER" id="PTHR10472:SF5">
    <property type="entry name" value="D-AMINOACYL-TRNA DEACYLASE 1"/>
    <property type="match status" value="1"/>
</dbReference>
<dbReference type="AlphaFoldDB" id="A0A7J5B7G8"/>
<dbReference type="GO" id="GO:0051500">
    <property type="term" value="F:D-tyrosyl-tRNA(Tyr) deacylase activity"/>
    <property type="evidence" value="ECO:0007669"/>
    <property type="project" value="TreeGrafter"/>
</dbReference>
<dbReference type="GO" id="GO:0043908">
    <property type="term" value="F:Ser(Gly)-tRNA(Ala) hydrolase activity"/>
    <property type="evidence" value="ECO:0007669"/>
    <property type="project" value="UniProtKB-UniRule"/>
</dbReference>
<evidence type="ECO:0000313" key="3">
    <source>
        <dbReference type="EMBL" id="KAB1639591.1"/>
    </source>
</evidence>
<keyword evidence="2 3" id="KW-0378">Hydrolase</keyword>
<evidence type="ECO:0000313" key="4">
    <source>
        <dbReference type="Proteomes" id="UP000490386"/>
    </source>
</evidence>
<comment type="domain">
    <text evidence="2">A Gly-cisPro motif from one monomer fits into the active site of the other monomer to allow specific chiral rejection of L-amino acids.</text>
</comment>
<keyword evidence="2" id="KW-0694">RNA-binding</keyword>
<dbReference type="PANTHER" id="PTHR10472">
    <property type="entry name" value="D-TYROSYL-TRNA TYR DEACYLASE"/>
    <property type="match status" value="1"/>
</dbReference>
<comment type="subunit">
    <text evidence="2">Homodimer.</text>
</comment>
<dbReference type="HAMAP" id="MF_00518">
    <property type="entry name" value="Deacylase_Dtd"/>
    <property type="match status" value="1"/>
</dbReference>
<evidence type="ECO:0000256" key="2">
    <source>
        <dbReference type="HAMAP-Rule" id="MF_00518"/>
    </source>
</evidence>
<proteinExistence type="inferred from homology"/>
<gene>
    <name evidence="2" type="primary">dtd</name>
    <name evidence="3" type="ORF">F8O03_04480</name>
</gene>
<dbReference type="GO" id="GO:0106026">
    <property type="term" value="F:Gly-tRNA(Ala) deacylase activity"/>
    <property type="evidence" value="ECO:0007669"/>
    <property type="project" value="UniProtKB-UniRule"/>
</dbReference>
<reference evidence="3 4" key="1">
    <citation type="submission" date="2019-09" db="EMBL/GenBank/DDBJ databases">
        <title>Phylogeny of genus Pseudoclavibacter and closely related genus.</title>
        <authorList>
            <person name="Li Y."/>
        </authorList>
    </citation>
    <scope>NUCLEOTIDE SEQUENCE [LARGE SCALE GENOMIC DNA]</scope>
    <source>
        <strain evidence="3 4">THG-MD12</strain>
    </source>
</reference>
<dbReference type="Gene3D" id="3.50.80.10">
    <property type="entry name" value="D-tyrosyl-tRNA(Tyr) deacylase"/>
    <property type="match status" value="1"/>
</dbReference>
<dbReference type="InterPro" id="IPR023509">
    <property type="entry name" value="DTD-like_sf"/>
</dbReference>